<dbReference type="Pfam" id="PF01474">
    <property type="entry name" value="DAHP_synth_2"/>
    <property type="match status" value="1"/>
</dbReference>
<feature type="binding site" evidence="3">
    <location>
        <position position="322"/>
    </location>
    <ligand>
        <name>phosphoenolpyruvate</name>
        <dbReference type="ChEBI" id="CHEBI:58702"/>
    </ligand>
</feature>
<organism evidence="5 6">
    <name type="scientific">Croceibacterium soli</name>
    <dbReference type="NCBI Taxonomy" id="1739690"/>
    <lineage>
        <taxon>Bacteria</taxon>
        <taxon>Pseudomonadati</taxon>
        <taxon>Pseudomonadota</taxon>
        <taxon>Alphaproteobacteria</taxon>
        <taxon>Sphingomonadales</taxon>
        <taxon>Erythrobacteraceae</taxon>
        <taxon>Croceibacterium</taxon>
    </lineage>
</organism>
<sequence length="457" mass="50291">MVQNWTPDGWKKCEARHLPLYEDGEALARTEDVLANFPPLVFAGEARVLKTQLADVAAGHGFLLQGGDCAESFAEFHANNIRDTFRVLLQMAVVLTFASKRPVVKVGRMAGQFAKPRSAPTETQGDVTLPSYLGDIVNGIEFDGADRVNDPQRMIRAYSQSAATLNLLRAFATGGYANLRQVHQWTLDFMGRSPWAERFTDIANRIGEALDFMEACGIDPATVPQLQSTDFYTSHEALLLPYEQALTRQDSLTGKWYDTSAHFLWIGDRTRFEGSAHVEYLRGVDNPIGMKCGPSLEPDALLRLLDTLDPAREPGRITLISRFGHDKVEAGLPKLVRAVKAEGHPVVWSCDPMHGNVIKSDSGYKTRPFDRILSEVKGFFAVHRAEGTHAGGIHVEMTGQDVTECTGGAVAITDAGLADRYHTHCDPRLNAAQSLELSFLLAEMLNLEAGVRQRDAA</sequence>
<feature type="binding site" evidence="3">
    <location>
        <position position="108"/>
    </location>
    <ligand>
        <name>phosphoenolpyruvate</name>
        <dbReference type="ChEBI" id="CHEBI:58702"/>
    </ligand>
</feature>
<keyword evidence="3" id="KW-0104">Cadmium</keyword>
<dbReference type="RefSeq" id="WP_160747474.1">
    <property type="nucleotide sequence ID" value="NZ_WTYK01000009.1"/>
</dbReference>
<keyword evidence="3" id="KW-0170">Cobalt</keyword>
<gene>
    <name evidence="5" type="ORF">GRI75_13280</name>
</gene>
<dbReference type="PANTHER" id="PTHR21337:SF0">
    <property type="entry name" value="PHOSPHO-2-DEHYDRO-3-DEOXYHEPTONATE ALDOLASE"/>
    <property type="match status" value="1"/>
</dbReference>
<dbReference type="Proteomes" id="UP000469159">
    <property type="component" value="Unassembled WGS sequence"/>
</dbReference>
<feature type="binding site" evidence="3">
    <location>
        <position position="426"/>
    </location>
    <ligand>
        <name>Mn(2+)</name>
        <dbReference type="ChEBI" id="CHEBI:29035"/>
    </ligand>
</feature>
<dbReference type="OrthoDB" id="9766852at2"/>
<name>A0A6I4UV03_9SPHN</name>
<dbReference type="AlphaFoldDB" id="A0A6I4UV03"/>
<dbReference type="SUPFAM" id="SSF51569">
    <property type="entry name" value="Aldolase"/>
    <property type="match status" value="1"/>
</dbReference>
<keyword evidence="2 4" id="KW-0808">Transferase</keyword>
<reference evidence="5 6" key="1">
    <citation type="submission" date="2019-12" db="EMBL/GenBank/DDBJ databases">
        <title>Genomic-based taxomic classification of the family Erythrobacteraceae.</title>
        <authorList>
            <person name="Xu L."/>
        </authorList>
    </citation>
    <scope>NUCLEOTIDE SEQUENCE [LARGE SCALE GENOMIC DNA]</scope>
    <source>
        <strain evidence="5 6">MCCC 1K02066</strain>
    </source>
</reference>
<feature type="binding site" evidence="3">
    <location>
        <position position="396"/>
    </location>
    <ligand>
        <name>Mn(2+)</name>
        <dbReference type="ChEBI" id="CHEBI:29035"/>
    </ligand>
</feature>
<keyword evidence="3" id="KW-0464">Manganese</keyword>
<keyword evidence="6" id="KW-1185">Reference proteome</keyword>
<evidence type="ECO:0000313" key="5">
    <source>
        <dbReference type="EMBL" id="MXP42611.1"/>
    </source>
</evidence>
<dbReference type="Gene3D" id="3.20.20.70">
    <property type="entry name" value="Aldolase class I"/>
    <property type="match status" value="1"/>
</dbReference>
<feature type="binding site" evidence="3">
    <location>
        <position position="354"/>
    </location>
    <ligand>
        <name>Mn(2+)</name>
        <dbReference type="ChEBI" id="CHEBI:29035"/>
    </ligand>
</feature>
<evidence type="ECO:0000256" key="3">
    <source>
        <dbReference type="PIRSR" id="PIRSR602480-1"/>
    </source>
</evidence>
<feature type="binding site" evidence="3">
    <location>
        <position position="291"/>
    </location>
    <ligand>
        <name>phosphoenolpyruvate</name>
        <dbReference type="ChEBI" id="CHEBI:58702"/>
    </ligand>
</feature>
<dbReference type="EMBL" id="WTYK01000009">
    <property type="protein sequence ID" value="MXP42611.1"/>
    <property type="molecule type" value="Genomic_DNA"/>
</dbReference>
<dbReference type="EC" id="2.5.1.54" evidence="4"/>
<evidence type="ECO:0000313" key="6">
    <source>
        <dbReference type="Proteomes" id="UP000469159"/>
    </source>
</evidence>
<dbReference type="GO" id="GO:0009073">
    <property type="term" value="P:aromatic amino acid family biosynthetic process"/>
    <property type="evidence" value="ECO:0007669"/>
    <property type="project" value="InterPro"/>
</dbReference>
<evidence type="ECO:0000256" key="1">
    <source>
        <dbReference type="ARBA" id="ARBA00008911"/>
    </source>
</evidence>
<evidence type="ECO:0000256" key="4">
    <source>
        <dbReference type="RuleBase" id="RU363071"/>
    </source>
</evidence>
<dbReference type="GO" id="GO:0003849">
    <property type="term" value="F:3-deoxy-7-phosphoheptulonate synthase activity"/>
    <property type="evidence" value="ECO:0007669"/>
    <property type="project" value="UniProtKB-EC"/>
</dbReference>
<accession>A0A6I4UV03</accession>
<dbReference type="InterPro" id="IPR002480">
    <property type="entry name" value="DAHP_synth_2"/>
</dbReference>
<comment type="cofactor">
    <cofactor evidence="3">
        <name>Mn(2+)</name>
        <dbReference type="ChEBI" id="CHEBI:29035"/>
    </cofactor>
    <cofactor evidence="3">
        <name>Co(2+)</name>
        <dbReference type="ChEBI" id="CHEBI:48828"/>
    </cofactor>
    <cofactor evidence="3">
        <name>Cd(2+)</name>
        <dbReference type="ChEBI" id="CHEBI:48775"/>
    </cofactor>
    <text evidence="3">Binds 1 divalent cation per subunit. The enzyme is active with manganese, cobalt or cadmium ions.</text>
</comment>
<feature type="binding site" evidence="3">
    <location>
        <position position="69"/>
    </location>
    <ligand>
        <name>Mn(2+)</name>
        <dbReference type="ChEBI" id="CHEBI:29035"/>
    </ligand>
</feature>
<proteinExistence type="inferred from homology"/>
<dbReference type="NCBIfam" id="TIGR01358">
    <property type="entry name" value="DAHP_synth_II"/>
    <property type="match status" value="1"/>
</dbReference>
<evidence type="ECO:0000256" key="2">
    <source>
        <dbReference type="ARBA" id="ARBA00022679"/>
    </source>
</evidence>
<protein>
    <recommendedName>
        <fullName evidence="4">Phospho-2-dehydro-3-deoxyheptonate aldolase</fullName>
        <ecNumber evidence="4">2.5.1.54</ecNumber>
    </recommendedName>
</protein>
<dbReference type="PANTHER" id="PTHR21337">
    <property type="entry name" value="PHOSPHO-2-DEHYDRO-3-DEOXYHEPTONATE ALDOLASE 1, 2"/>
    <property type="match status" value="1"/>
</dbReference>
<comment type="caution">
    <text evidence="5">The sequence shown here is derived from an EMBL/GenBank/DDBJ whole genome shotgun (WGS) entry which is preliminary data.</text>
</comment>
<dbReference type="InterPro" id="IPR013785">
    <property type="entry name" value="Aldolase_TIM"/>
</dbReference>
<comment type="catalytic activity">
    <reaction evidence="4">
        <text>D-erythrose 4-phosphate + phosphoenolpyruvate + H2O = 7-phospho-2-dehydro-3-deoxy-D-arabino-heptonate + phosphate</text>
        <dbReference type="Rhea" id="RHEA:14717"/>
        <dbReference type="ChEBI" id="CHEBI:15377"/>
        <dbReference type="ChEBI" id="CHEBI:16897"/>
        <dbReference type="ChEBI" id="CHEBI:43474"/>
        <dbReference type="ChEBI" id="CHEBI:58394"/>
        <dbReference type="ChEBI" id="CHEBI:58702"/>
        <dbReference type="EC" id="2.5.1.54"/>
    </reaction>
</comment>
<comment type="similarity">
    <text evidence="1 4">Belongs to the class-II DAHP synthase family.</text>
</comment>